<evidence type="ECO:0000256" key="4">
    <source>
        <dbReference type="ARBA" id="ARBA00022777"/>
    </source>
</evidence>
<dbReference type="GO" id="GO:0005524">
    <property type="term" value="F:ATP binding"/>
    <property type="evidence" value="ECO:0007669"/>
    <property type="project" value="UniProtKB-KW"/>
</dbReference>
<proteinExistence type="inferred from homology"/>
<evidence type="ECO:0000313" key="9">
    <source>
        <dbReference type="EMBL" id="RAL26205.1"/>
    </source>
</evidence>
<comment type="caution">
    <text evidence="9">The sequence shown here is derived from an EMBL/GenBank/DDBJ whole genome shotgun (WGS) entry which is preliminary data.</text>
</comment>
<keyword evidence="4" id="KW-0418">Kinase</keyword>
<feature type="domain" description="Four-carbon acid sugar kinase N-terminal" evidence="7">
    <location>
        <begin position="35"/>
        <end position="275"/>
    </location>
</feature>
<dbReference type="GO" id="GO:0016301">
    <property type="term" value="F:kinase activity"/>
    <property type="evidence" value="ECO:0007669"/>
    <property type="project" value="UniProtKB-KW"/>
</dbReference>
<keyword evidence="6" id="KW-0119">Carbohydrate metabolism</keyword>
<evidence type="ECO:0000256" key="2">
    <source>
        <dbReference type="ARBA" id="ARBA00022679"/>
    </source>
</evidence>
<dbReference type="RefSeq" id="WP_113657890.1">
    <property type="nucleotide sequence ID" value="NZ_KZ845664.1"/>
</dbReference>
<dbReference type="Pfam" id="PF17042">
    <property type="entry name" value="NBD_C"/>
    <property type="match status" value="1"/>
</dbReference>
<dbReference type="Pfam" id="PF07005">
    <property type="entry name" value="SBD_N"/>
    <property type="match status" value="1"/>
</dbReference>
<evidence type="ECO:0000256" key="6">
    <source>
        <dbReference type="ARBA" id="ARBA00023277"/>
    </source>
</evidence>
<keyword evidence="10" id="KW-1185">Reference proteome</keyword>
<dbReference type="OrthoDB" id="153193at2"/>
<gene>
    <name evidence="9" type="ORF">DL897_04190</name>
</gene>
<evidence type="ECO:0000256" key="3">
    <source>
        <dbReference type="ARBA" id="ARBA00022741"/>
    </source>
</evidence>
<reference evidence="9 10" key="2">
    <citation type="submission" date="2018-06" db="EMBL/GenBank/DDBJ databases">
        <authorList>
            <person name="Zhirakovskaya E."/>
        </authorList>
    </citation>
    <scope>NUCLEOTIDE SEQUENCE [LARGE SCALE GENOMIC DNA]</scope>
    <source>
        <strain evidence="9 10">FBKL4.011</strain>
    </source>
</reference>
<name>A0A364K7C8_9BACL</name>
<keyword evidence="3" id="KW-0547">Nucleotide-binding</keyword>
<dbReference type="InterPro" id="IPR037051">
    <property type="entry name" value="4-carb_acid_sugar_kinase_N_sf"/>
</dbReference>
<dbReference type="Gene3D" id="3.40.50.10840">
    <property type="entry name" value="Putative sugar-binding, N-terminal domain"/>
    <property type="match status" value="1"/>
</dbReference>
<keyword evidence="2" id="KW-0808">Transferase</keyword>
<evidence type="ECO:0000256" key="1">
    <source>
        <dbReference type="ARBA" id="ARBA00005715"/>
    </source>
</evidence>
<evidence type="ECO:0000259" key="8">
    <source>
        <dbReference type="Pfam" id="PF17042"/>
    </source>
</evidence>
<dbReference type="InterPro" id="IPR031475">
    <property type="entry name" value="NBD_C"/>
</dbReference>
<feature type="domain" description="Four-carbon acid sugar kinase nucleotide binding" evidence="8">
    <location>
        <begin position="301"/>
        <end position="463"/>
    </location>
</feature>
<sequence>MNDVSKLWKDIPPLLKIVGARRQIQDWWVKQRHKIVVLDDDPTGVQTVHDVSVITDWSKQWILKALQEDNHLFYILTNTRSMEPDQAEQINREIICQLVECAQELKISFSVISRSDSTLRGHYPLEIDVIQEEIERKNGMSMDGHLIIPAFFEGKRYTIRNTHYLLEEETLVPVHDTEFAKDTVFGYQTGVLPDWIQEKRGAVTKTPIHVISLEDIRLGGIDRVCKILCSVENHAPIVVNAVAYEDLEVVSLALINAWEQGKNFLYRTAASFVKAFAGLEDRPLLTGEEMINTAGREHGGLIVVGSHTRKTTEQLQHLVQEQKVNIVEIDVTKLLNQENRHQEIARVTEEMNRFIKQGINTVVYTSRDVIIAPEKLRNLDISQTISHSLSTLVNHLSVSPQFIIAKGGITSSDIATDGLCIKKAKVLGQVVSGIPVWFTGSESRFPYTPYVVFPGNVGERGTLSEIVAKIQNIKEGS</sequence>
<dbReference type="AlphaFoldDB" id="A0A364K7C8"/>
<dbReference type="EMBL" id="QJKK01000002">
    <property type="protein sequence ID" value="RAL26205.1"/>
    <property type="molecule type" value="Genomic_DNA"/>
</dbReference>
<accession>A0A364K7C8</accession>
<evidence type="ECO:0000313" key="10">
    <source>
        <dbReference type="Proteomes" id="UP000251213"/>
    </source>
</evidence>
<protein>
    <submittedName>
        <fullName evidence="9">Hydroxyacid dehydrogenase</fullName>
    </submittedName>
</protein>
<dbReference type="Gene3D" id="3.40.980.20">
    <property type="entry name" value="Four-carbon acid sugar kinase, nucleotide binding domain"/>
    <property type="match status" value="1"/>
</dbReference>
<dbReference type="InterPro" id="IPR010737">
    <property type="entry name" value="4-carb_acid_sugar_kinase_N"/>
</dbReference>
<dbReference type="Proteomes" id="UP000251213">
    <property type="component" value="Unassembled WGS sequence"/>
</dbReference>
<evidence type="ECO:0000256" key="5">
    <source>
        <dbReference type="ARBA" id="ARBA00022840"/>
    </source>
</evidence>
<comment type="similarity">
    <text evidence="1">Belongs to the four-carbon acid sugar kinase family.</text>
</comment>
<dbReference type="SUPFAM" id="SSF142764">
    <property type="entry name" value="YgbK-like"/>
    <property type="match status" value="1"/>
</dbReference>
<reference evidence="9 10" key="1">
    <citation type="submission" date="2018-06" db="EMBL/GenBank/DDBJ databases">
        <title>Thermoflavimicrobium daqus sp. nov., a thermophilic microbe isolated from Moutai-flavour Daqu.</title>
        <authorList>
            <person name="Wang X."/>
            <person name="Zhou H."/>
        </authorList>
    </citation>
    <scope>NUCLEOTIDE SEQUENCE [LARGE SCALE GENOMIC DNA]</scope>
    <source>
        <strain evidence="9 10">FBKL4.011</strain>
    </source>
</reference>
<organism evidence="9 10">
    <name type="scientific">Thermoflavimicrobium daqui</name>
    <dbReference type="NCBI Taxonomy" id="2137476"/>
    <lineage>
        <taxon>Bacteria</taxon>
        <taxon>Bacillati</taxon>
        <taxon>Bacillota</taxon>
        <taxon>Bacilli</taxon>
        <taxon>Bacillales</taxon>
        <taxon>Thermoactinomycetaceae</taxon>
        <taxon>Thermoflavimicrobium</taxon>
    </lineage>
</organism>
<dbReference type="InterPro" id="IPR042213">
    <property type="entry name" value="NBD_C_sf"/>
</dbReference>
<evidence type="ECO:0000259" key="7">
    <source>
        <dbReference type="Pfam" id="PF07005"/>
    </source>
</evidence>
<keyword evidence="5" id="KW-0067">ATP-binding</keyword>